<feature type="transmembrane region" description="Helical" evidence="2">
    <location>
        <begin position="6"/>
        <end position="25"/>
    </location>
</feature>
<feature type="compositionally biased region" description="Low complexity" evidence="1">
    <location>
        <begin position="1061"/>
        <end position="1078"/>
    </location>
</feature>
<feature type="transmembrane region" description="Helical" evidence="2">
    <location>
        <begin position="37"/>
        <end position="62"/>
    </location>
</feature>
<accession>A0ABN6XQQ7</accession>
<protein>
    <submittedName>
        <fullName evidence="3">Uncharacterized protein</fullName>
    </submittedName>
</protein>
<name>A0ABN6XQQ7_9MICO</name>
<evidence type="ECO:0000313" key="3">
    <source>
        <dbReference type="EMBL" id="BDZ47184.1"/>
    </source>
</evidence>
<keyword evidence="4" id="KW-1185">Reference proteome</keyword>
<feature type="transmembrane region" description="Helical" evidence="2">
    <location>
        <begin position="82"/>
        <end position="103"/>
    </location>
</feature>
<keyword evidence="2" id="KW-0472">Membrane</keyword>
<evidence type="ECO:0000256" key="2">
    <source>
        <dbReference type="SAM" id="Phobius"/>
    </source>
</evidence>
<sequence length="1078" mass="119324">MSLLDFAGHLLASVPILLALLALRLGNQKKAERVRQFPMPVLAVLYAIIAMVVLYRVNAWLGGWLAWLMRLIPVVRDWYSSVWLYFLENLLVLVVFLVLKLLLKPILAGLSRGSAFRGHQAVEGVYEWDSDYELWFVRPSTANLRGLFRGFLAAGLVITVGYTALITSAPQWPGALAIAYPALITLVLGEIVWFLSGVTKDEYVTDILGEDDEATRVANYGLLRQVLDRTFGDRVLAEELSLSTLDATRSRSRIDRLVDEQAGELETLAGAYFQRLRADGDELDINLLDASVRLLRKQSVVIANPFHGDLTPYLAFPAHYHLLQHRKVLIVAGREAATAEYRDWIAAGLESVTGIGDLWSVQVLGTTPRDDLDVGVLRFADLHNMDLLREHDAFLGQVEYVILAEPSRLLATGQLGLGLVLQRVGRRGEVVYAAFDRNHDGLVDALSHLLKVELADVVASALPTGATSEMVWQAEGPSMHTAILPAITRYLGLGTELAAVALKYQVERVSWVGGDRFPVRDMTWLAGQYYGPITAFAELDLTQSALGEALVPVASPWSVERAPRQFLVVEDEINNVFESLRLYATRARTEGFVNLIAGDYLLRDYMIANREIFAADPKAIPSIVPDFARTERNGVLRLLLTMLAFDVNEFELTKQLQLLGVTVSNDVATDDGNPDSATGEGMLVDLFKELVLKHTGVSDIRILAEREAADGEGTLPRFRVEPSKDLDGVLQHLRAAYFFVEDEREDSSYIGALLYGHVYQAMLPGQFLTHGGKYYEVQAIGNAHHRDGVVLRRAADHIRDRRVYKQIRTFTLRDLEANPISGARFTVDRIEAQPHAEGRLNESRIELLRSFATISVSTVGYLEMPSRSALAEAHRIGVDDVPTREYRHKEVLEIRLPEVDASTRRTIVVVLNELFVSVFPNAHEYVTALTADQGDEAGDLLDDLVVDGRPDSIFIVEDSLVDLGLVVAVERNWRRLLEIVTDYLLWRETPVPPEPQPEPLAKAEPDFPEVPKTKRGAVASVLRALGGGIAALSGLVARLLGLRRPNAYEPHQQPAEPAEPPAALAVASVSTSSKESNA</sequence>
<dbReference type="EMBL" id="AP027731">
    <property type="protein sequence ID" value="BDZ47184.1"/>
    <property type="molecule type" value="Genomic_DNA"/>
</dbReference>
<keyword evidence="2" id="KW-0812">Transmembrane</keyword>
<organism evidence="3 4">
    <name type="scientific">Naasia aerilata</name>
    <dbReference type="NCBI Taxonomy" id="1162966"/>
    <lineage>
        <taxon>Bacteria</taxon>
        <taxon>Bacillati</taxon>
        <taxon>Actinomycetota</taxon>
        <taxon>Actinomycetes</taxon>
        <taxon>Micrococcales</taxon>
        <taxon>Microbacteriaceae</taxon>
        <taxon>Naasia</taxon>
    </lineage>
</organism>
<dbReference type="RefSeq" id="WP_286277134.1">
    <property type="nucleotide sequence ID" value="NZ_AP027731.1"/>
</dbReference>
<reference evidence="4" key="1">
    <citation type="journal article" date="2019" name="Int. J. Syst. Evol. Microbiol.">
        <title>The Global Catalogue of Microorganisms (GCM) 10K type strain sequencing project: providing services to taxonomists for standard genome sequencing and annotation.</title>
        <authorList>
            <consortium name="The Broad Institute Genomics Platform"/>
            <consortium name="The Broad Institute Genome Sequencing Center for Infectious Disease"/>
            <person name="Wu L."/>
            <person name="Ma J."/>
        </authorList>
    </citation>
    <scope>NUCLEOTIDE SEQUENCE [LARGE SCALE GENOMIC DNA]</scope>
    <source>
        <strain evidence="4">NBRC 108725</strain>
    </source>
</reference>
<feature type="region of interest" description="Disordered" evidence="1">
    <location>
        <begin position="1048"/>
        <end position="1078"/>
    </location>
</feature>
<gene>
    <name evidence="3" type="ORF">GCM10025866_30930</name>
</gene>
<evidence type="ECO:0000313" key="4">
    <source>
        <dbReference type="Proteomes" id="UP001321498"/>
    </source>
</evidence>
<feature type="transmembrane region" description="Helical" evidence="2">
    <location>
        <begin position="146"/>
        <end position="166"/>
    </location>
</feature>
<evidence type="ECO:0000256" key="1">
    <source>
        <dbReference type="SAM" id="MobiDB-lite"/>
    </source>
</evidence>
<proteinExistence type="predicted"/>
<dbReference type="Proteomes" id="UP001321498">
    <property type="component" value="Chromosome"/>
</dbReference>
<keyword evidence="2" id="KW-1133">Transmembrane helix</keyword>